<feature type="domain" description="Toprim" evidence="12">
    <location>
        <begin position="1"/>
        <end position="113"/>
    </location>
</feature>
<dbReference type="PROSITE" id="PS50880">
    <property type="entry name" value="TOPRIM"/>
    <property type="match status" value="1"/>
</dbReference>
<dbReference type="HAMAP" id="MF_00952">
    <property type="entry name" value="Topoisom_1_prok"/>
    <property type="match status" value="1"/>
</dbReference>
<evidence type="ECO:0000256" key="3">
    <source>
        <dbReference type="ARBA" id="ARBA00022723"/>
    </source>
</evidence>
<evidence type="ECO:0000313" key="15">
    <source>
        <dbReference type="Proteomes" id="UP000230353"/>
    </source>
</evidence>
<dbReference type="EC" id="5.6.2.1" evidence="10"/>
<evidence type="ECO:0000256" key="6">
    <source>
        <dbReference type="ARBA" id="ARBA00022842"/>
    </source>
</evidence>
<dbReference type="GO" id="GO:0003677">
    <property type="term" value="F:DNA binding"/>
    <property type="evidence" value="ECO:0007669"/>
    <property type="project" value="UniProtKB-KW"/>
</dbReference>
<feature type="site" description="Interaction with DNA" evidence="10">
    <location>
        <position position="139"/>
    </location>
</feature>
<dbReference type="SMART" id="SM00493">
    <property type="entry name" value="TOPRIM"/>
    <property type="match status" value="1"/>
</dbReference>
<dbReference type="PANTHER" id="PTHR42785">
    <property type="entry name" value="DNA TOPOISOMERASE, TYPE IA, CORE"/>
    <property type="match status" value="1"/>
</dbReference>
<evidence type="ECO:0000256" key="11">
    <source>
        <dbReference type="SAM" id="MobiDB-lite"/>
    </source>
</evidence>
<comment type="function">
    <text evidence="10">Releases the supercoiling and torsional tension of DNA, which is introduced during the DNA replication and transcription, by transiently cleaving and rejoining one strand of the DNA duplex. Introduces a single-strand break via transesterification at a target site in duplex DNA. The scissile phosphodiester is attacked by the catalytic tyrosine of the enzyme, resulting in the formation of a DNA-(5'-phosphotyrosyl)-enzyme intermediate and the expulsion of a 3'-OH DNA strand. The free DNA strand then undergoes passage around the unbroken strand, thus removing DNA supercoils. Finally, in the religation step, the DNA 3'-OH attacks the covalent intermediate to expel the active-site tyrosine and restore the DNA phosphodiester backbone.</text>
</comment>
<evidence type="ECO:0000256" key="10">
    <source>
        <dbReference type="HAMAP-Rule" id="MF_00952"/>
    </source>
</evidence>
<evidence type="ECO:0000256" key="1">
    <source>
        <dbReference type="ARBA" id="ARBA00000213"/>
    </source>
</evidence>
<dbReference type="InterPro" id="IPR003601">
    <property type="entry name" value="Topo_IA_2"/>
</dbReference>
<name>A0A2H0WN82_9BACT</name>
<organism evidence="14 15">
    <name type="scientific">Candidatus Tagabacteria bacterium CG09_land_8_20_14_0_10_41_14</name>
    <dbReference type="NCBI Taxonomy" id="1975021"/>
    <lineage>
        <taxon>Bacteria</taxon>
        <taxon>Candidatus Tagaibacteriota</taxon>
    </lineage>
</organism>
<feature type="site" description="Interaction with DNA" evidence="10">
    <location>
        <position position="140"/>
    </location>
</feature>
<feature type="region of interest" description="Disordered" evidence="11">
    <location>
        <begin position="324"/>
        <end position="355"/>
    </location>
</feature>
<dbReference type="GO" id="GO:0003917">
    <property type="term" value="F:DNA topoisomerase type I (single strand cut, ATP-independent) activity"/>
    <property type="evidence" value="ECO:0007669"/>
    <property type="project" value="UniProtKB-UniRule"/>
</dbReference>
<keyword evidence="6" id="KW-0460">Magnesium</keyword>
<protein>
    <recommendedName>
        <fullName evidence="10">DNA topoisomerase 1</fullName>
        <ecNumber evidence="10">5.6.2.1</ecNumber>
    </recommendedName>
    <alternativeName>
        <fullName evidence="10">DNA topoisomerase I</fullName>
    </alternativeName>
</protein>
<dbReference type="Proteomes" id="UP000230353">
    <property type="component" value="Unassembled WGS sequence"/>
</dbReference>
<evidence type="ECO:0000256" key="9">
    <source>
        <dbReference type="ARBA" id="ARBA00023235"/>
    </source>
</evidence>
<dbReference type="NCBIfam" id="TIGR01051">
    <property type="entry name" value="topA_bact"/>
    <property type="match status" value="1"/>
</dbReference>
<dbReference type="InterPro" id="IPR023405">
    <property type="entry name" value="Topo_IA_core_domain"/>
</dbReference>
<dbReference type="InterPro" id="IPR013497">
    <property type="entry name" value="Topo_IA_cen"/>
</dbReference>
<dbReference type="Gene3D" id="2.70.20.10">
    <property type="entry name" value="Topoisomerase I, domain 3"/>
    <property type="match status" value="1"/>
</dbReference>
<reference evidence="15" key="1">
    <citation type="submission" date="2017-09" db="EMBL/GenBank/DDBJ databases">
        <title>Depth-based differentiation of microbial function through sediment-hosted aquifers and enrichment of novel symbionts in the deep terrestrial subsurface.</title>
        <authorList>
            <person name="Probst A.J."/>
            <person name="Ladd B."/>
            <person name="Jarett J.K."/>
            <person name="Geller-Mcgrath D.E."/>
            <person name="Sieber C.M.K."/>
            <person name="Emerson J.B."/>
            <person name="Anantharaman K."/>
            <person name="Thomas B.C."/>
            <person name="Malmstrom R."/>
            <person name="Stieglmeier M."/>
            <person name="Klingl A."/>
            <person name="Woyke T."/>
            <person name="Ryan C.M."/>
            <person name="Banfield J.F."/>
        </authorList>
    </citation>
    <scope>NUCLEOTIDE SEQUENCE [LARGE SCALE GENOMIC DNA]</scope>
</reference>
<dbReference type="SMART" id="SM00437">
    <property type="entry name" value="TOP1Ac"/>
    <property type="match status" value="1"/>
</dbReference>
<dbReference type="GO" id="GO:0006265">
    <property type="term" value="P:DNA topological change"/>
    <property type="evidence" value="ECO:0007669"/>
    <property type="project" value="UniProtKB-UniRule"/>
</dbReference>
<feature type="site" description="Interaction with DNA" evidence="10">
    <location>
        <position position="31"/>
    </location>
</feature>
<comment type="subunit">
    <text evidence="10">Monomer.</text>
</comment>
<keyword evidence="5" id="KW-0862">Zinc</keyword>
<dbReference type="Gene3D" id="1.10.460.10">
    <property type="entry name" value="Topoisomerase I, domain 2"/>
    <property type="match status" value="1"/>
</dbReference>
<dbReference type="AlphaFoldDB" id="A0A2H0WN82"/>
<dbReference type="InterPro" id="IPR013825">
    <property type="entry name" value="Topo_IA_cen_sub2"/>
</dbReference>
<dbReference type="InterPro" id="IPR013824">
    <property type="entry name" value="Topo_IA_cen_sub1"/>
</dbReference>
<dbReference type="InterPro" id="IPR000380">
    <property type="entry name" value="Topo_IA"/>
</dbReference>
<dbReference type="InterPro" id="IPR034149">
    <property type="entry name" value="TOPRIM_TopoI"/>
</dbReference>
<keyword evidence="9 10" id="KW-0413">Isomerase</keyword>
<dbReference type="InterPro" id="IPR003602">
    <property type="entry name" value="Topo_IA_DNA-bd_dom"/>
</dbReference>
<accession>A0A2H0WN82</accession>
<sequence>MRLIIVESPTKAKTISKFLGRDFDVESSYGHMRDLPKGELGVDIEHDFEPRYVIPKKAQKNVTQLKKIAQKAEKVILATDEDREGEAIAWHLTQALGLKNSKLSVERIVFHEITESAIEEALKNPRQIDMDLVNAQQARRVLDRLVGYKLSPFLWKKLRRGLSAGRVQSVALRLVAEREEEIKKFKPQDYWTVHAILENEKKNEWPAEMSKINEEIIPKPGLTEKIKVDEILRELKQSDWRIESIEKKGREQNPRPPFTTSTLQQSAWQKLKFSSKKTMIIAQQLYETGRITYMRTDSLNIAEGALKKASEYLEKNLGKKYSLPSPRRYKTKSKGAQEAHEAVRPTNPDNSPEIIKKGLTPEQHKLYQLIWQRFIATQMPNAIFDDTAIETKASHDKNNYTFQTKGSVLKFDGFLKIYESKFSENILPPVSKNDSVSAKEIKEEKHQTQPPARYNDASLVKTLEKEGIGRPSTYTQIISTLTARNYVERDGSKRFIPTEMGNMVNEILVKHFPKIVDIKFTAKLENELDEIAEGKKEYVPLIRNFYEPFERNLLEKYETVEKKDLTEETDEICEVCGKPMIIKYGRFGRFMACSGFPECKNTKPLPPKDLGVKCPLCEEGSVVERKTKRGKLFYGCSKWPKCKFATWQKPTKPTSMQKIKNNQHELGGI</sequence>
<evidence type="ECO:0000256" key="2">
    <source>
        <dbReference type="ARBA" id="ARBA00009446"/>
    </source>
</evidence>
<feature type="site" description="Interaction with DNA" evidence="10">
    <location>
        <position position="143"/>
    </location>
</feature>
<feature type="active site" description="O-(5'-phospho-DNA)-tyrosine intermediate" evidence="10">
    <location>
        <position position="293"/>
    </location>
</feature>
<dbReference type="InterPro" id="IPR023406">
    <property type="entry name" value="Topo_IA_AS"/>
</dbReference>
<dbReference type="SUPFAM" id="SSF56712">
    <property type="entry name" value="Prokaryotic type I DNA topoisomerase"/>
    <property type="match status" value="1"/>
</dbReference>
<dbReference type="CDD" id="cd00186">
    <property type="entry name" value="TOP1Ac"/>
    <property type="match status" value="1"/>
</dbReference>
<feature type="domain" description="Topo IA-type catalytic" evidence="13">
    <location>
        <begin position="129"/>
        <end position="554"/>
    </location>
</feature>
<dbReference type="PROSITE" id="PS52039">
    <property type="entry name" value="TOPO_IA_2"/>
    <property type="match status" value="1"/>
</dbReference>
<comment type="caution">
    <text evidence="14">The sequence shown here is derived from an EMBL/GenBank/DDBJ whole genome shotgun (WGS) entry which is preliminary data.</text>
</comment>
<dbReference type="PRINTS" id="PR00417">
    <property type="entry name" value="PRTPISMRASEI"/>
</dbReference>
<comment type="similarity">
    <text evidence="2 10">Belongs to the type IA topoisomerase family.</text>
</comment>
<dbReference type="PROSITE" id="PS00396">
    <property type="entry name" value="TOPO_IA_1"/>
    <property type="match status" value="1"/>
</dbReference>
<feature type="site" description="Interaction with DNA" evidence="10">
    <location>
        <position position="155"/>
    </location>
</feature>
<dbReference type="Gene3D" id="3.40.50.140">
    <property type="match status" value="1"/>
</dbReference>
<dbReference type="PANTHER" id="PTHR42785:SF1">
    <property type="entry name" value="DNA TOPOISOMERASE"/>
    <property type="match status" value="1"/>
</dbReference>
<dbReference type="Pfam" id="PF01751">
    <property type="entry name" value="Toprim"/>
    <property type="match status" value="1"/>
</dbReference>
<evidence type="ECO:0000256" key="7">
    <source>
        <dbReference type="ARBA" id="ARBA00023029"/>
    </source>
</evidence>
<evidence type="ECO:0000313" key="14">
    <source>
        <dbReference type="EMBL" id="PIS13428.1"/>
    </source>
</evidence>
<dbReference type="GO" id="GO:0008270">
    <property type="term" value="F:zinc ion binding"/>
    <property type="evidence" value="ECO:0007669"/>
    <property type="project" value="UniProtKB-KW"/>
</dbReference>
<feature type="site" description="Interaction with DNA" evidence="10">
    <location>
        <position position="295"/>
    </location>
</feature>
<evidence type="ECO:0000256" key="8">
    <source>
        <dbReference type="ARBA" id="ARBA00023125"/>
    </source>
</evidence>
<keyword evidence="3" id="KW-0479">Metal-binding</keyword>
<dbReference type="EMBL" id="PEZL01000025">
    <property type="protein sequence ID" value="PIS13428.1"/>
    <property type="molecule type" value="Genomic_DNA"/>
</dbReference>
<evidence type="ECO:0000256" key="4">
    <source>
        <dbReference type="ARBA" id="ARBA00022771"/>
    </source>
</evidence>
<evidence type="ECO:0000256" key="5">
    <source>
        <dbReference type="ARBA" id="ARBA00022833"/>
    </source>
</evidence>
<dbReference type="Pfam" id="PF01396">
    <property type="entry name" value="Zn_ribbon_Top1"/>
    <property type="match status" value="2"/>
</dbReference>
<keyword evidence="8 10" id="KW-0238">DNA-binding</keyword>
<dbReference type="SUPFAM" id="SSF57783">
    <property type="entry name" value="Zinc beta-ribbon"/>
    <property type="match status" value="1"/>
</dbReference>
<dbReference type="Pfam" id="PF01131">
    <property type="entry name" value="Topoisom_bac"/>
    <property type="match status" value="1"/>
</dbReference>
<feature type="site" description="Interaction with DNA" evidence="10">
    <location>
        <position position="484"/>
    </location>
</feature>
<evidence type="ECO:0000259" key="13">
    <source>
        <dbReference type="PROSITE" id="PS52039"/>
    </source>
</evidence>
<dbReference type="InterPro" id="IPR013498">
    <property type="entry name" value="Topo_IA_Znf"/>
</dbReference>
<dbReference type="InterPro" id="IPR005733">
    <property type="entry name" value="TopoI_bac-type"/>
</dbReference>
<dbReference type="InterPro" id="IPR028612">
    <property type="entry name" value="Topoisom_1_IA"/>
</dbReference>
<evidence type="ECO:0000259" key="12">
    <source>
        <dbReference type="PROSITE" id="PS50880"/>
    </source>
</evidence>
<dbReference type="CDD" id="cd03363">
    <property type="entry name" value="TOPRIM_TopoIA_TopoI"/>
    <property type="match status" value="1"/>
</dbReference>
<dbReference type="Gene3D" id="3.30.65.10">
    <property type="entry name" value="Bacterial Topoisomerase I, domain 1"/>
    <property type="match status" value="2"/>
</dbReference>
<comment type="catalytic activity">
    <reaction evidence="1 10">
        <text>ATP-independent breakage of single-stranded DNA, followed by passage and rejoining.</text>
        <dbReference type="EC" id="5.6.2.1"/>
    </reaction>
</comment>
<keyword evidence="7 10" id="KW-0799">Topoisomerase</keyword>
<dbReference type="SMART" id="SM00436">
    <property type="entry name" value="TOP1Bc"/>
    <property type="match status" value="1"/>
</dbReference>
<keyword evidence="4" id="KW-0863">Zinc-finger</keyword>
<dbReference type="GO" id="GO:0005694">
    <property type="term" value="C:chromosome"/>
    <property type="evidence" value="ECO:0007669"/>
    <property type="project" value="InterPro"/>
</dbReference>
<dbReference type="Gene3D" id="1.10.290.10">
    <property type="entry name" value="Topoisomerase I, domain 4"/>
    <property type="match status" value="1"/>
</dbReference>
<dbReference type="InterPro" id="IPR013826">
    <property type="entry name" value="Topo_IA_cen_sub3"/>
</dbReference>
<gene>
    <name evidence="10" type="primary">topA</name>
    <name evidence="14" type="ORF">COT67_01805</name>
</gene>
<feature type="region of interest" description="Interaction with DNA" evidence="10">
    <location>
        <begin position="163"/>
        <end position="168"/>
    </location>
</feature>
<dbReference type="InterPro" id="IPR006171">
    <property type="entry name" value="TOPRIM_dom"/>
</dbReference>
<proteinExistence type="inferred from homology"/>
<feature type="site" description="Interaction with DNA" evidence="10">
    <location>
        <position position="148"/>
    </location>
</feature>